<dbReference type="GO" id="GO:0016491">
    <property type="term" value="F:oxidoreductase activity"/>
    <property type="evidence" value="ECO:0007669"/>
    <property type="project" value="UniProtKB-KW"/>
</dbReference>
<dbReference type="AlphaFoldDB" id="A0A9P9WH86"/>
<dbReference type="Gene3D" id="3.60.130.10">
    <property type="entry name" value="Clavaminate synthase-like"/>
    <property type="match status" value="1"/>
</dbReference>
<reference evidence="4" key="1">
    <citation type="submission" date="2021-03" db="EMBL/GenBank/DDBJ databases">
        <title>Revisited historic fungal species revealed as producer of novel bioactive compounds through whole genome sequencing and comparative genomics.</title>
        <authorList>
            <person name="Vignolle G.A."/>
            <person name="Hochenegger N."/>
            <person name="Mach R.L."/>
            <person name="Mach-Aigner A.R."/>
            <person name="Javad Rahimi M."/>
            <person name="Salim K.A."/>
            <person name="Chan C.M."/>
            <person name="Lim L.B.L."/>
            <person name="Cai F."/>
            <person name="Druzhinina I.S."/>
            <person name="U'Ren J.M."/>
            <person name="Derntl C."/>
        </authorList>
    </citation>
    <scope>NUCLEOTIDE SEQUENCE</scope>
    <source>
        <strain evidence="4">TUCIM 5799</strain>
    </source>
</reference>
<dbReference type="Proteomes" id="UP000829685">
    <property type="component" value="Unassembled WGS sequence"/>
</dbReference>
<feature type="domain" description="TauD/TfdA-like" evidence="3">
    <location>
        <begin position="100"/>
        <end position="364"/>
    </location>
</feature>
<dbReference type="PANTHER" id="PTHR34706:SF1">
    <property type="entry name" value="VWFA DOMAIN-CONTAINING PROTEIN"/>
    <property type="match status" value="1"/>
</dbReference>
<feature type="region of interest" description="Disordered" evidence="2">
    <location>
        <begin position="1"/>
        <end position="20"/>
    </location>
</feature>
<gene>
    <name evidence="4" type="ORF">JX265_009066</name>
</gene>
<dbReference type="PANTHER" id="PTHR34706">
    <property type="entry name" value="SLR1338 PROTEIN"/>
    <property type="match status" value="1"/>
</dbReference>
<dbReference type="Pfam" id="PF02668">
    <property type="entry name" value="TauD"/>
    <property type="match status" value="1"/>
</dbReference>
<keyword evidence="5" id="KW-1185">Reference proteome</keyword>
<dbReference type="SUPFAM" id="SSF51197">
    <property type="entry name" value="Clavaminate synthase-like"/>
    <property type="match status" value="1"/>
</dbReference>
<dbReference type="FunFam" id="3.60.130.10:FF:000011">
    <property type="entry name" value="Taurine catabolism dioxygenase TauD"/>
    <property type="match status" value="1"/>
</dbReference>
<evidence type="ECO:0000256" key="2">
    <source>
        <dbReference type="SAM" id="MobiDB-lite"/>
    </source>
</evidence>
<feature type="region of interest" description="Disordered" evidence="2">
    <location>
        <begin position="394"/>
        <end position="413"/>
    </location>
</feature>
<evidence type="ECO:0000313" key="4">
    <source>
        <dbReference type="EMBL" id="KAI1863020.1"/>
    </source>
</evidence>
<keyword evidence="1" id="KW-0560">Oxidoreductase</keyword>
<feature type="compositionally biased region" description="Polar residues" evidence="2">
    <location>
        <begin position="394"/>
        <end position="405"/>
    </location>
</feature>
<dbReference type="InterPro" id="IPR042098">
    <property type="entry name" value="TauD-like_sf"/>
</dbReference>
<evidence type="ECO:0000259" key="3">
    <source>
        <dbReference type="Pfam" id="PF02668"/>
    </source>
</evidence>
<evidence type="ECO:0000313" key="5">
    <source>
        <dbReference type="Proteomes" id="UP000829685"/>
    </source>
</evidence>
<proteinExistence type="predicted"/>
<accession>A0A9P9WH86</accession>
<name>A0A9P9WH86_9PEZI</name>
<evidence type="ECO:0000256" key="1">
    <source>
        <dbReference type="ARBA" id="ARBA00023002"/>
    </source>
</evidence>
<comment type="caution">
    <text evidence="4">The sequence shown here is derived from an EMBL/GenBank/DDBJ whole genome shotgun (WGS) entry which is preliminary data.</text>
</comment>
<dbReference type="EMBL" id="JAFIMR010000026">
    <property type="protein sequence ID" value="KAI1863020.1"/>
    <property type="molecule type" value="Genomic_DNA"/>
</dbReference>
<protein>
    <recommendedName>
        <fullName evidence="3">TauD/TfdA-like domain-containing protein</fullName>
    </recommendedName>
</protein>
<organism evidence="4 5">
    <name type="scientific">Neoarthrinium moseri</name>
    <dbReference type="NCBI Taxonomy" id="1658444"/>
    <lineage>
        <taxon>Eukaryota</taxon>
        <taxon>Fungi</taxon>
        <taxon>Dikarya</taxon>
        <taxon>Ascomycota</taxon>
        <taxon>Pezizomycotina</taxon>
        <taxon>Sordariomycetes</taxon>
        <taxon>Xylariomycetidae</taxon>
        <taxon>Amphisphaeriales</taxon>
        <taxon>Apiosporaceae</taxon>
        <taxon>Neoarthrinium</taxon>
    </lineage>
</organism>
<dbReference type="InterPro" id="IPR003819">
    <property type="entry name" value="TauD/TfdA-like"/>
</dbReference>
<sequence length="769" mass="86280">MSTTLTFVTPAAPAPPGQPDISYAPDFEKWQARAAHRTTAGGLPTNVPKGFPEQLTGDLVWEGNNLAAKYNWTYVLNDKQLEEVDLALKHFKSLGLSIGHVTSETFPLPNLHADLRRLSEELHNGHGFFVIRGLRVDHYNREENVIIYTGISAHIAPQLGRQDHKFDGRDADVVLAHIKDLSSSQENGAIGSPAYTTDKQVFHTDSGDIVSLFALETAADGGASKLASTWRVYNEIARTRPDLIHTLSGNWDQEVFEKADKQWVERPLLFHFPRTESTPERVSLQYGRRYFVGFGALPRSPNIPAITEAQAEALDTLHFLGEKFCVNTNFQKGDIQYVNNLALFHARDGYTDTDKKKRHLMRFWLRDPEKAWQTPEVMKQRWAKLYEGISPSSKRNLLTTSSSSAKPDEEEQRTKMGCFTGGQRNRIPAIFDSQPPNDKENPRLAQGAAFLPRDRSEPMTADKADPAVAAVHQHLYRDGGATSRPVTARLPTGLYTQKFASDDQKSPSGDQKAQDIEDPLNFLAHFDTCFVIDDSASMNPYWDEVTALVRAVVPLCTERDTSGIDIYFANHKPAGAFFGGIDRAGYRNIGIVSGVPEMHDNVDGIFNHVKPRGNHGITKRLNQILWRYMDLYHVSILETRSKRRLKPLNIIAITAQPMSKRVPDEIIDVAERLDRWEAPSHQVGIQFFQVGDIPETRAQMEYMDDKLHKKTKARDIVDTVTWTGGPGNLSPEGVLKVVGGAIKRSIDRIQLEETSMPPMPMLSWQRTGN</sequence>
<feature type="region of interest" description="Disordered" evidence="2">
    <location>
        <begin position="419"/>
        <end position="443"/>
    </location>
</feature>